<feature type="domain" description="ABC transmembrane type-1" evidence="9">
    <location>
        <begin position="11"/>
        <end position="286"/>
    </location>
</feature>
<dbReference type="InterPro" id="IPR011527">
    <property type="entry name" value="ABC1_TM_dom"/>
</dbReference>
<evidence type="ECO:0000256" key="7">
    <source>
        <dbReference type="SAM" id="Phobius"/>
    </source>
</evidence>
<dbReference type="InterPro" id="IPR003439">
    <property type="entry name" value="ABC_transporter-like_ATP-bd"/>
</dbReference>
<name>A0ABT6DC34_9LACO</name>
<dbReference type="Pfam" id="PF00005">
    <property type="entry name" value="ABC_tran"/>
    <property type="match status" value="1"/>
</dbReference>
<dbReference type="PANTHER" id="PTHR43394:SF1">
    <property type="entry name" value="ATP-BINDING CASSETTE SUB-FAMILY B MEMBER 10, MITOCHONDRIAL"/>
    <property type="match status" value="1"/>
</dbReference>
<proteinExistence type="predicted"/>
<comment type="subcellular location">
    <subcellularLocation>
        <location evidence="1">Cell membrane</location>
        <topology evidence="1">Multi-pass membrane protein</topology>
    </subcellularLocation>
</comment>
<keyword evidence="3" id="KW-0547">Nucleotide-binding</keyword>
<feature type="domain" description="ABC transporter" evidence="8">
    <location>
        <begin position="317"/>
        <end position="548"/>
    </location>
</feature>
<gene>
    <name evidence="10" type="ORF">NNA32_08605</name>
</gene>
<feature type="transmembrane region" description="Helical" evidence="7">
    <location>
        <begin position="6"/>
        <end position="24"/>
    </location>
</feature>
<evidence type="ECO:0000256" key="1">
    <source>
        <dbReference type="ARBA" id="ARBA00004651"/>
    </source>
</evidence>
<sequence>MSLVLLILLPVASLVEISVSYLLQAITDSVSGRSHFTYQVLVGIVIGYMFLDAFTYFLSSYFEQLVLNRIMAKLRAELADSLLHRSIGLGKDAQTISTQYFNDFTNTLNVVHDDYLQGSVNAYKQLCQFAIAMILSITIQPVFSLIIVVLCLPALLVPILQRHVLKNNKRQVLESSEMFTHSLRNIINGLRTIQLFTIQSLIYKGFQSQNSHLLHSENSDQLRRKQVGSISQLLNNILYLGTWIVGIYFVMQREVTLGQLVAFSQLMIFIAEPIQSASGLLGDIVGGKEAAISIDTVLSQTETLNPEAKQLTQFERFSCDNVTYYDGEKPVLQNISASFVANKHYLIVGKSGSGKSSMINTLFTPNVSVGGKIRLNGCPIQDFQPFSIYQRVGLLEQESYVFDDTLRNNLSMFDDGIEDSTLIAVLNKVGLEQYASSEGLAAMVSNGGNNLSGGERRRLTLGRMLLRQYSFMFLDEPLSGLDPKTSRDIIDVLIAIKQMGWALVTHQFDAKLFDAVDEIVVIENGAVAATGSVADKNVKIALKRIKLL</sequence>
<evidence type="ECO:0000259" key="9">
    <source>
        <dbReference type="PROSITE" id="PS50929"/>
    </source>
</evidence>
<keyword evidence="5 7" id="KW-1133">Transmembrane helix</keyword>
<dbReference type="InterPro" id="IPR027417">
    <property type="entry name" value="P-loop_NTPase"/>
</dbReference>
<dbReference type="EMBL" id="JANDJP010000010">
    <property type="protein sequence ID" value="MDF9914305.1"/>
    <property type="molecule type" value="Genomic_DNA"/>
</dbReference>
<keyword evidence="11" id="KW-1185">Reference proteome</keyword>
<dbReference type="PROSITE" id="PS50929">
    <property type="entry name" value="ABC_TM1F"/>
    <property type="match status" value="1"/>
</dbReference>
<keyword evidence="6 7" id="KW-0472">Membrane</keyword>
<evidence type="ECO:0000256" key="6">
    <source>
        <dbReference type="ARBA" id="ARBA00023136"/>
    </source>
</evidence>
<dbReference type="PANTHER" id="PTHR43394">
    <property type="entry name" value="ATP-DEPENDENT PERMEASE MDL1, MITOCHONDRIAL"/>
    <property type="match status" value="1"/>
</dbReference>
<dbReference type="SUPFAM" id="SSF90123">
    <property type="entry name" value="ABC transporter transmembrane region"/>
    <property type="match status" value="1"/>
</dbReference>
<evidence type="ECO:0000313" key="11">
    <source>
        <dbReference type="Proteomes" id="UP001152867"/>
    </source>
</evidence>
<feature type="transmembrane region" description="Helical" evidence="7">
    <location>
        <begin position="129"/>
        <end position="160"/>
    </location>
</feature>
<dbReference type="InterPro" id="IPR003593">
    <property type="entry name" value="AAA+_ATPase"/>
</dbReference>
<dbReference type="RefSeq" id="WP_178943553.1">
    <property type="nucleotide sequence ID" value="NZ_JAIWJG010000010.1"/>
</dbReference>
<organism evidence="10 11">
    <name type="scientific">Furfurilactobacillus milii</name>
    <dbReference type="NCBI Taxonomy" id="2888272"/>
    <lineage>
        <taxon>Bacteria</taxon>
        <taxon>Bacillati</taxon>
        <taxon>Bacillota</taxon>
        <taxon>Bacilli</taxon>
        <taxon>Lactobacillales</taxon>
        <taxon>Lactobacillaceae</taxon>
        <taxon>Furfurilactobacillus</taxon>
    </lineage>
</organism>
<dbReference type="InterPro" id="IPR036640">
    <property type="entry name" value="ABC1_TM_sf"/>
</dbReference>
<evidence type="ECO:0000259" key="8">
    <source>
        <dbReference type="PROSITE" id="PS50893"/>
    </source>
</evidence>
<protein>
    <submittedName>
        <fullName evidence="10">ABC transporter ATP-binding protein/permease</fullName>
    </submittedName>
</protein>
<dbReference type="PROSITE" id="PS50893">
    <property type="entry name" value="ABC_TRANSPORTER_2"/>
    <property type="match status" value="1"/>
</dbReference>
<comment type="caution">
    <text evidence="10">The sequence shown here is derived from an EMBL/GenBank/DDBJ whole genome shotgun (WGS) entry which is preliminary data.</text>
</comment>
<evidence type="ECO:0000313" key="10">
    <source>
        <dbReference type="EMBL" id="MDF9914305.1"/>
    </source>
</evidence>
<dbReference type="Pfam" id="PF00664">
    <property type="entry name" value="ABC_membrane"/>
    <property type="match status" value="1"/>
</dbReference>
<feature type="transmembrane region" description="Helical" evidence="7">
    <location>
        <begin position="36"/>
        <end position="58"/>
    </location>
</feature>
<evidence type="ECO:0000256" key="2">
    <source>
        <dbReference type="ARBA" id="ARBA00022692"/>
    </source>
</evidence>
<keyword evidence="2 7" id="KW-0812">Transmembrane</keyword>
<keyword evidence="4 10" id="KW-0067">ATP-binding</keyword>
<dbReference type="SMART" id="SM00382">
    <property type="entry name" value="AAA"/>
    <property type="match status" value="1"/>
</dbReference>
<dbReference type="PROSITE" id="PS00211">
    <property type="entry name" value="ABC_TRANSPORTER_1"/>
    <property type="match status" value="1"/>
</dbReference>
<dbReference type="InterPro" id="IPR039421">
    <property type="entry name" value="Type_1_exporter"/>
</dbReference>
<accession>A0ABT6DC34</accession>
<evidence type="ECO:0000256" key="5">
    <source>
        <dbReference type="ARBA" id="ARBA00022989"/>
    </source>
</evidence>
<dbReference type="Gene3D" id="3.40.50.300">
    <property type="entry name" value="P-loop containing nucleotide triphosphate hydrolases"/>
    <property type="match status" value="1"/>
</dbReference>
<dbReference type="SUPFAM" id="SSF52540">
    <property type="entry name" value="P-loop containing nucleoside triphosphate hydrolases"/>
    <property type="match status" value="1"/>
</dbReference>
<dbReference type="InterPro" id="IPR017871">
    <property type="entry name" value="ABC_transporter-like_CS"/>
</dbReference>
<dbReference type="GO" id="GO:0005524">
    <property type="term" value="F:ATP binding"/>
    <property type="evidence" value="ECO:0007669"/>
    <property type="project" value="UniProtKB-KW"/>
</dbReference>
<evidence type="ECO:0000256" key="3">
    <source>
        <dbReference type="ARBA" id="ARBA00022741"/>
    </source>
</evidence>
<dbReference type="Proteomes" id="UP001152867">
    <property type="component" value="Unassembled WGS sequence"/>
</dbReference>
<evidence type="ECO:0000256" key="4">
    <source>
        <dbReference type="ARBA" id="ARBA00022840"/>
    </source>
</evidence>
<dbReference type="Gene3D" id="1.20.1560.10">
    <property type="entry name" value="ABC transporter type 1, transmembrane domain"/>
    <property type="match status" value="1"/>
</dbReference>
<feature type="transmembrane region" description="Helical" evidence="7">
    <location>
        <begin position="233"/>
        <end position="251"/>
    </location>
</feature>
<reference evidence="10" key="1">
    <citation type="submission" date="2022-06" db="EMBL/GenBank/DDBJ databases">
        <title>Antifungal cultures and metabolites of lactic acid bacteria for use in dairy fermentations.</title>
        <authorList>
            <person name="Zhao Z."/>
            <person name="Gaenzle M."/>
        </authorList>
    </citation>
    <scope>NUCLEOTIDE SEQUENCE</scope>
    <source>
        <strain evidence="10">FUA3126</strain>
    </source>
</reference>